<evidence type="ECO:0000256" key="6">
    <source>
        <dbReference type="ARBA" id="ARBA00023136"/>
    </source>
</evidence>
<proteinExistence type="inferred from homology"/>
<dbReference type="SUPFAM" id="SSF111352">
    <property type="entry name" value="Ammonium transporter"/>
    <property type="match status" value="1"/>
</dbReference>
<feature type="domain" description="Ammonium transporter AmtB-like" evidence="10">
    <location>
        <begin position="29"/>
        <end position="459"/>
    </location>
</feature>
<evidence type="ECO:0000256" key="9">
    <source>
        <dbReference type="SAM" id="MobiDB-lite"/>
    </source>
</evidence>
<feature type="transmembrane region" description="Helical" evidence="8">
    <location>
        <begin position="229"/>
        <end position="255"/>
    </location>
</feature>
<evidence type="ECO:0000259" key="10">
    <source>
        <dbReference type="Pfam" id="PF00909"/>
    </source>
</evidence>
<dbReference type="InterPro" id="IPR018047">
    <property type="entry name" value="Ammonium_transpt_CS"/>
</dbReference>
<dbReference type="Proteomes" id="UP000324585">
    <property type="component" value="Unassembled WGS sequence"/>
</dbReference>
<evidence type="ECO:0000313" key="11">
    <source>
        <dbReference type="EMBL" id="KAA8493314.1"/>
    </source>
</evidence>
<keyword evidence="7 8" id="KW-0924">Ammonia transport</keyword>
<sequence length="517" mass="54677">MADAMEALQTSLSALEAQVAGQATALDTVFLWVSCMMVFSMQIGFAMLTAGSVRTKNVKSVLMKNCCDAMVVSLSYYLFGYAFAYGSSANAFIAHSNFALADFDPSQYLFFVFQALFCATAATIVSGSVAERMTFFGYLGYAFLISAFVYPVVSHWIWSGDGWLSALAPGEGQPARLFGQGVIDFAGCIVVHIVGGFSGLMGSIIVGPRIGRFDELGKVNYIPGHSSPLIALGALLLWFGWFGFNCGSALAATTADLTPVVLSDGTSVVPDLSLVIQRAGVNTLLAAVGGGVGTLAIIRVRDGYVEMSTTLNGLLAGLVGVTSSCAFVEPYAAVVIGLVAALMYVLSSMLILKFKVDDPLDAFPIHGVCGIWGAFACGLFNVEAYQAQAGYLIKSWGGFYGGGGTLLGANLIGVLVTIGWVCAIMAPFFLILKRLGLLRISEDDELLGNDFEGHGGYAYPEDTIEATEGEETIRKLPPNMLKVDMGSDRRIEIETRKSSGGHVGGGPSSRSLDDRMP</sequence>
<feature type="transmembrane region" description="Helical" evidence="8">
    <location>
        <begin position="275"/>
        <end position="298"/>
    </location>
</feature>
<dbReference type="FunFam" id="1.10.3430.10:FF:000008">
    <property type="entry name" value="Ammonium transporter"/>
    <property type="match status" value="1"/>
</dbReference>
<keyword evidence="4 8" id="KW-0812">Transmembrane</keyword>
<evidence type="ECO:0000256" key="3">
    <source>
        <dbReference type="ARBA" id="ARBA00022448"/>
    </source>
</evidence>
<dbReference type="AlphaFoldDB" id="A0A5J4YRG5"/>
<name>A0A5J4YRG5_PORPP</name>
<dbReference type="GO" id="GO:0008519">
    <property type="term" value="F:ammonium channel activity"/>
    <property type="evidence" value="ECO:0007669"/>
    <property type="project" value="InterPro"/>
</dbReference>
<accession>A0A5J4YRG5</accession>
<keyword evidence="3 8" id="KW-0813">Transport</keyword>
<evidence type="ECO:0000256" key="5">
    <source>
        <dbReference type="ARBA" id="ARBA00022989"/>
    </source>
</evidence>
<dbReference type="PANTHER" id="PTHR11730:SF6">
    <property type="entry name" value="AMMONIUM TRANSPORTER"/>
    <property type="match status" value="1"/>
</dbReference>
<organism evidence="11 12">
    <name type="scientific">Porphyridium purpureum</name>
    <name type="common">Red alga</name>
    <name type="synonym">Porphyridium cruentum</name>
    <dbReference type="NCBI Taxonomy" id="35688"/>
    <lineage>
        <taxon>Eukaryota</taxon>
        <taxon>Rhodophyta</taxon>
        <taxon>Bangiophyceae</taxon>
        <taxon>Porphyridiales</taxon>
        <taxon>Porphyridiaceae</taxon>
        <taxon>Porphyridium</taxon>
    </lineage>
</organism>
<keyword evidence="5 8" id="KW-1133">Transmembrane helix</keyword>
<dbReference type="InterPro" id="IPR001905">
    <property type="entry name" value="Ammonium_transpt"/>
</dbReference>
<dbReference type="Pfam" id="PF00909">
    <property type="entry name" value="Ammonium_transp"/>
    <property type="match status" value="1"/>
</dbReference>
<dbReference type="GO" id="GO:0097272">
    <property type="term" value="P:ammonium homeostasis"/>
    <property type="evidence" value="ECO:0007669"/>
    <property type="project" value="TreeGrafter"/>
</dbReference>
<dbReference type="GO" id="GO:0005886">
    <property type="term" value="C:plasma membrane"/>
    <property type="evidence" value="ECO:0007669"/>
    <property type="project" value="UniProtKB-SubCell"/>
</dbReference>
<dbReference type="EMBL" id="VRMN01000007">
    <property type="protein sequence ID" value="KAA8493314.1"/>
    <property type="molecule type" value="Genomic_DNA"/>
</dbReference>
<feature type="transmembrane region" description="Helical" evidence="8">
    <location>
        <begin position="178"/>
        <end position="208"/>
    </location>
</feature>
<feature type="transmembrane region" description="Helical" evidence="8">
    <location>
        <begin position="69"/>
        <end position="88"/>
    </location>
</feature>
<protein>
    <recommendedName>
        <fullName evidence="8">Ammonium transporter</fullName>
    </recommendedName>
</protein>
<comment type="subcellular location">
    <subcellularLocation>
        <location evidence="8">Cell membrane</location>
        <topology evidence="8">Multi-pass membrane protein</topology>
    </subcellularLocation>
    <subcellularLocation>
        <location evidence="1">Membrane</location>
        <topology evidence="1">Multi-pass membrane protein</topology>
    </subcellularLocation>
</comment>
<dbReference type="InterPro" id="IPR029020">
    <property type="entry name" value="Ammonium/urea_transptr"/>
</dbReference>
<feature type="region of interest" description="Disordered" evidence="9">
    <location>
        <begin position="493"/>
        <end position="517"/>
    </location>
</feature>
<evidence type="ECO:0000256" key="7">
    <source>
        <dbReference type="ARBA" id="ARBA00023177"/>
    </source>
</evidence>
<feature type="transmembrane region" description="Helical" evidence="8">
    <location>
        <begin position="407"/>
        <end position="432"/>
    </location>
</feature>
<evidence type="ECO:0000256" key="8">
    <source>
        <dbReference type="RuleBase" id="RU362002"/>
    </source>
</evidence>
<feature type="transmembrane region" description="Helical" evidence="8">
    <location>
        <begin position="29"/>
        <end position="48"/>
    </location>
</feature>
<dbReference type="PANTHER" id="PTHR11730">
    <property type="entry name" value="AMMONIUM TRANSPORTER"/>
    <property type="match status" value="1"/>
</dbReference>
<evidence type="ECO:0000313" key="12">
    <source>
        <dbReference type="Proteomes" id="UP000324585"/>
    </source>
</evidence>
<comment type="caution">
    <text evidence="11">The sequence shown here is derived from an EMBL/GenBank/DDBJ whole genome shotgun (WGS) entry which is preliminary data.</text>
</comment>
<feature type="transmembrane region" description="Helical" evidence="8">
    <location>
        <begin position="108"/>
        <end position="126"/>
    </location>
</feature>
<dbReference type="OMA" id="CAGSDVM"/>
<feature type="transmembrane region" description="Helical" evidence="8">
    <location>
        <begin position="334"/>
        <end position="352"/>
    </location>
</feature>
<dbReference type="Gene3D" id="1.10.3430.10">
    <property type="entry name" value="Ammonium transporter AmtB like domains"/>
    <property type="match status" value="1"/>
</dbReference>
<reference evidence="12" key="1">
    <citation type="journal article" date="2019" name="Nat. Commun.">
        <title>Expansion of phycobilisome linker gene families in mesophilic red algae.</title>
        <authorList>
            <person name="Lee J."/>
            <person name="Kim D."/>
            <person name="Bhattacharya D."/>
            <person name="Yoon H.S."/>
        </authorList>
    </citation>
    <scope>NUCLEOTIDE SEQUENCE [LARGE SCALE GENOMIC DNA]</scope>
    <source>
        <strain evidence="12">CCMP 1328</strain>
    </source>
</reference>
<keyword evidence="12" id="KW-1185">Reference proteome</keyword>
<dbReference type="NCBIfam" id="TIGR00836">
    <property type="entry name" value="amt"/>
    <property type="match status" value="1"/>
</dbReference>
<feature type="transmembrane region" description="Helical" evidence="8">
    <location>
        <begin position="364"/>
        <end position="387"/>
    </location>
</feature>
<dbReference type="PROSITE" id="PS01219">
    <property type="entry name" value="AMMONIUM_TRANSP"/>
    <property type="match status" value="1"/>
</dbReference>
<dbReference type="InterPro" id="IPR024041">
    <property type="entry name" value="NH4_transpt_AmtB-like_dom"/>
</dbReference>
<feature type="transmembrane region" description="Helical" evidence="8">
    <location>
        <begin position="138"/>
        <end position="158"/>
    </location>
</feature>
<gene>
    <name evidence="11" type="ORF">FVE85_8759</name>
</gene>
<comment type="similarity">
    <text evidence="2 8">Belongs to the ammonia transporter channel (TC 1.A.11.2) family.</text>
</comment>
<keyword evidence="6 8" id="KW-0472">Membrane</keyword>
<evidence type="ECO:0000256" key="4">
    <source>
        <dbReference type="ARBA" id="ARBA00022692"/>
    </source>
</evidence>
<evidence type="ECO:0000256" key="2">
    <source>
        <dbReference type="ARBA" id="ARBA00005887"/>
    </source>
</evidence>
<evidence type="ECO:0000256" key="1">
    <source>
        <dbReference type="ARBA" id="ARBA00004141"/>
    </source>
</evidence>
<dbReference type="OrthoDB" id="534912at2759"/>